<dbReference type="AlphaFoldDB" id="A0AAV6YIF1"/>
<evidence type="ECO:0000313" key="2">
    <source>
        <dbReference type="EMBL" id="KAG8536746.1"/>
    </source>
</evidence>
<dbReference type="InterPro" id="IPR015940">
    <property type="entry name" value="UBA"/>
</dbReference>
<dbReference type="InterPro" id="IPR009060">
    <property type="entry name" value="UBA-like_sf"/>
</dbReference>
<evidence type="ECO:0000259" key="1">
    <source>
        <dbReference type="PROSITE" id="PS50030"/>
    </source>
</evidence>
<proteinExistence type="predicted"/>
<evidence type="ECO:0000313" key="3">
    <source>
        <dbReference type="Proteomes" id="UP000824782"/>
    </source>
</evidence>
<dbReference type="GO" id="GO:0043130">
    <property type="term" value="F:ubiquitin binding"/>
    <property type="evidence" value="ECO:0007669"/>
    <property type="project" value="InterPro"/>
</dbReference>
<accession>A0AAV6YIF1</accession>
<dbReference type="GO" id="GO:0000813">
    <property type="term" value="C:ESCRT I complex"/>
    <property type="evidence" value="ECO:0007669"/>
    <property type="project" value="InterPro"/>
</dbReference>
<dbReference type="GO" id="GO:0043162">
    <property type="term" value="P:ubiquitin-dependent protein catabolic process via the multivesicular body sorting pathway"/>
    <property type="evidence" value="ECO:0007669"/>
    <property type="project" value="InterPro"/>
</dbReference>
<dbReference type="EMBL" id="WNYA01038790">
    <property type="protein sequence ID" value="KAG8536746.1"/>
    <property type="molecule type" value="Genomic_DNA"/>
</dbReference>
<gene>
    <name evidence="2" type="ORF">GDO81_025754</name>
</gene>
<protein>
    <recommendedName>
        <fullName evidence="1">UBA domain-containing protein</fullName>
    </recommendedName>
</protein>
<dbReference type="PROSITE" id="PS50030">
    <property type="entry name" value="UBA"/>
    <property type="match status" value="1"/>
</dbReference>
<dbReference type="SUPFAM" id="SSF46934">
    <property type="entry name" value="UBA-like"/>
    <property type="match status" value="1"/>
</dbReference>
<dbReference type="InterPro" id="IPR038870">
    <property type="entry name" value="UBAP1"/>
</dbReference>
<comment type="caution">
    <text evidence="2">The sequence shown here is derived from an EMBL/GenBank/DDBJ whole genome shotgun (WGS) entry which is preliminary data.</text>
</comment>
<dbReference type="Gene3D" id="1.20.120.1920">
    <property type="entry name" value="UBAP1 SOUBA domain"/>
    <property type="match status" value="1"/>
</dbReference>
<reference evidence="2" key="1">
    <citation type="thesis" date="2020" institute="ProQuest LLC" country="789 East Eisenhower Parkway, Ann Arbor, MI, USA">
        <title>Comparative Genomics and Chromosome Evolution.</title>
        <authorList>
            <person name="Mudd A.B."/>
        </authorList>
    </citation>
    <scope>NUCLEOTIDE SEQUENCE</scope>
    <source>
        <strain evidence="2">237g6f4</strain>
        <tissue evidence="2">Blood</tissue>
    </source>
</reference>
<sequence length="91" mass="10339">MSRAVHGVSGVRALGYQELLQALTSSERQCAETIVSMGYSYEHVMRAMQKQGQNVEQVLEYLFIQSQLCEKGFDPLLVDEALEMYQCSEEK</sequence>
<dbReference type="Pfam" id="PF22567">
    <property type="entry name" value="UBA_9"/>
    <property type="match status" value="1"/>
</dbReference>
<dbReference type="PANTHER" id="PTHR15960:SF2">
    <property type="entry name" value="UBIQUITIN-ASSOCIATED PROTEIN 1"/>
    <property type="match status" value="1"/>
</dbReference>
<dbReference type="PANTHER" id="PTHR15960">
    <property type="entry name" value="LD44032P"/>
    <property type="match status" value="1"/>
</dbReference>
<dbReference type="Proteomes" id="UP000824782">
    <property type="component" value="Unassembled WGS sequence"/>
</dbReference>
<dbReference type="InterPro" id="IPR042575">
    <property type="entry name" value="UBAP1_C"/>
</dbReference>
<keyword evidence="3" id="KW-1185">Reference proteome</keyword>
<name>A0AAV6YIF1_ENGPU</name>
<organism evidence="2 3">
    <name type="scientific">Engystomops pustulosus</name>
    <name type="common">Tungara frog</name>
    <name type="synonym">Physalaemus pustulosus</name>
    <dbReference type="NCBI Taxonomy" id="76066"/>
    <lineage>
        <taxon>Eukaryota</taxon>
        <taxon>Metazoa</taxon>
        <taxon>Chordata</taxon>
        <taxon>Craniata</taxon>
        <taxon>Vertebrata</taxon>
        <taxon>Euteleostomi</taxon>
        <taxon>Amphibia</taxon>
        <taxon>Batrachia</taxon>
        <taxon>Anura</taxon>
        <taxon>Neobatrachia</taxon>
        <taxon>Hyloidea</taxon>
        <taxon>Leptodactylidae</taxon>
        <taxon>Leiuperinae</taxon>
        <taxon>Engystomops</taxon>
    </lineage>
</organism>
<feature type="domain" description="UBA" evidence="1">
    <location>
        <begin position="24"/>
        <end position="65"/>
    </location>
</feature>
<feature type="non-terminal residue" evidence="2">
    <location>
        <position position="91"/>
    </location>
</feature>